<keyword evidence="8" id="KW-0498">Mitosis</keyword>
<dbReference type="GO" id="GO:0003779">
    <property type="term" value="F:actin binding"/>
    <property type="evidence" value="ECO:0007669"/>
    <property type="project" value="UniProtKB-KW"/>
</dbReference>
<dbReference type="Pfam" id="PF09380">
    <property type="entry name" value="FERM_C"/>
    <property type="match status" value="1"/>
</dbReference>
<keyword evidence="12" id="KW-0539">Nucleus</keyword>
<evidence type="ECO:0000256" key="3">
    <source>
        <dbReference type="ARBA" id="ARBA00004544"/>
    </source>
</evidence>
<feature type="compositionally biased region" description="Low complexity" evidence="17">
    <location>
        <begin position="474"/>
        <end position="487"/>
    </location>
</feature>
<dbReference type="GO" id="GO:0030866">
    <property type="term" value="P:cortical actin cytoskeleton organization"/>
    <property type="evidence" value="ECO:0007669"/>
    <property type="project" value="InterPro"/>
</dbReference>
<dbReference type="InterPro" id="IPR000299">
    <property type="entry name" value="FERM_domain"/>
</dbReference>
<sequence>MTTDEAESHQKKPRQQEEAGQEAGSPPPEEEQLRPRNRNSAGRGLSRLFSSILKRRSQCESEAGEKEDKEEKEAKAPIADPEPELRTEGAPDRHSMSSADAQSVPCAVCQAAQHAEAAKAPHRPRTMQIKVNLLDDALYECELDKHAKGQELFMKVCDNLNLLEKDYYGLVVSETATTKTWMDLTKEIRRQVPGATYNFNFNVKFYPPDPAQLSEDITRYYLCLQLRKDILQGRLPCSFVTLSLLGSYALQSELGEFDPEVHPPNYAKEMKMAQGQTKELEDKMMELHRTYRSMSPAQADLMFLENAKKLSMYGVDLHQAKDLDGVDIMLGVCSSGLMVYKDKLRINRFPWPKVLKVSYKRSSFFIKIRPSEVEQYESAIGFKLPTYKAAKKLWKVCVEHHTFFRLTSSEMVTTPRKFLALGSKFRYSGRTQAQTRQASSLIDRPAPMFQRSSSKRNSRSLDGAMASTPDNKSSRPVSAPVMSPVSPGDATSSPMLPPLLRSDHRDGSTPKGHRSAHRKAEGKGESQHAEHTKSHRPESTPEIKTFSRREWRHSPSVTNANGDREKKSQQHSPKDKAKTEVVRVRKDLDKTQTGIMRHHTSISELKRSFMESVPEPRPSEWDKRLSTNSPFRTVSINGQLQPAQGRQTLFGHEVRAYSLSPTPVGPPLYRKDCLLEDDEEEVDWDWVDDDDDEEEEEVEEQAHGHTLKVAINVPDERRSLVNACELNSARLKHSRMSFFLSGLLVMALTMLWLAFI</sequence>
<dbReference type="GO" id="GO:0051301">
    <property type="term" value="P:cell division"/>
    <property type="evidence" value="ECO:0007669"/>
    <property type="project" value="UniProtKB-KW"/>
</dbReference>
<dbReference type="InterPro" id="IPR019749">
    <property type="entry name" value="Band_41_domain"/>
</dbReference>
<dbReference type="PANTHER" id="PTHR23280:SF12">
    <property type="entry name" value="PROTEIN 4.1"/>
    <property type="match status" value="1"/>
</dbReference>
<evidence type="ECO:0000256" key="16">
    <source>
        <dbReference type="ARBA" id="ARBA00032586"/>
    </source>
</evidence>
<dbReference type="InterPro" id="IPR000798">
    <property type="entry name" value="Ez/rad/moesin-like"/>
</dbReference>
<dbReference type="PROSITE" id="PS50057">
    <property type="entry name" value="FERM_3"/>
    <property type="match status" value="1"/>
</dbReference>
<dbReference type="InterPro" id="IPR018979">
    <property type="entry name" value="FERM_N"/>
</dbReference>
<feature type="region of interest" description="Disordered" evidence="17">
    <location>
        <begin position="430"/>
        <end position="581"/>
    </location>
</feature>
<keyword evidence="9" id="KW-0112">Calmodulin-binding</keyword>
<dbReference type="InterPro" id="IPR014847">
    <property type="entry name" value="FA"/>
</dbReference>
<keyword evidence="18" id="KW-0472">Membrane</keyword>
<gene>
    <name evidence="20" type="ORF">KUDE01_026222</name>
</gene>
<dbReference type="SMART" id="SM01196">
    <property type="entry name" value="FERM_C"/>
    <property type="match status" value="1"/>
</dbReference>
<dbReference type="GO" id="GO:0005886">
    <property type="term" value="C:plasma membrane"/>
    <property type="evidence" value="ECO:0007669"/>
    <property type="project" value="TreeGrafter"/>
</dbReference>
<evidence type="ECO:0000256" key="7">
    <source>
        <dbReference type="ARBA" id="ARBA00022618"/>
    </source>
</evidence>
<dbReference type="Pfam" id="PF09379">
    <property type="entry name" value="FERM_N"/>
    <property type="match status" value="1"/>
</dbReference>
<keyword evidence="18" id="KW-0812">Transmembrane</keyword>
<dbReference type="PRINTS" id="PR00661">
    <property type="entry name" value="ERMFAMILY"/>
</dbReference>
<dbReference type="InterPro" id="IPR019748">
    <property type="entry name" value="FERM_central"/>
</dbReference>
<organism evidence="20 21">
    <name type="scientific">Dissostichus eleginoides</name>
    <name type="common">Patagonian toothfish</name>
    <name type="synonym">Dissostichus amissus</name>
    <dbReference type="NCBI Taxonomy" id="100907"/>
    <lineage>
        <taxon>Eukaryota</taxon>
        <taxon>Metazoa</taxon>
        <taxon>Chordata</taxon>
        <taxon>Craniata</taxon>
        <taxon>Vertebrata</taxon>
        <taxon>Euteleostomi</taxon>
        <taxon>Actinopterygii</taxon>
        <taxon>Neopterygii</taxon>
        <taxon>Teleostei</taxon>
        <taxon>Neoteleostei</taxon>
        <taxon>Acanthomorphata</taxon>
        <taxon>Eupercaria</taxon>
        <taxon>Perciformes</taxon>
        <taxon>Notothenioidei</taxon>
        <taxon>Nototheniidae</taxon>
        <taxon>Dissostichus</taxon>
    </lineage>
</organism>
<dbReference type="GO" id="GO:0005938">
    <property type="term" value="C:cell cortex"/>
    <property type="evidence" value="ECO:0007669"/>
    <property type="project" value="UniProtKB-SubCell"/>
</dbReference>
<comment type="subcellular location">
    <subcellularLocation>
        <location evidence="3">Cytoplasm</location>
        <location evidence="3">Cell cortex</location>
    </subcellularLocation>
    <subcellularLocation>
        <location evidence="2">Cytoplasm</location>
        <location evidence="2">Cytoskeleton</location>
    </subcellularLocation>
    <subcellularLocation>
        <location evidence="1">Nucleus</location>
    </subcellularLocation>
</comment>
<keyword evidence="13" id="KW-0131">Cell cycle</keyword>
<dbReference type="InterPro" id="IPR011993">
    <property type="entry name" value="PH-like_dom_sf"/>
</dbReference>
<feature type="compositionally biased region" description="Basic and acidic residues" evidence="17">
    <location>
        <begin position="518"/>
        <end position="553"/>
    </location>
</feature>
<dbReference type="InterPro" id="IPR019747">
    <property type="entry name" value="FERM_CS"/>
</dbReference>
<feature type="transmembrane region" description="Helical" evidence="18">
    <location>
        <begin position="736"/>
        <end position="755"/>
    </location>
</feature>
<evidence type="ECO:0000256" key="12">
    <source>
        <dbReference type="ARBA" id="ARBA00023242"/>
    </source>
</evidence>
<dbReference type="InterPro" id="IPR035963">
    <property type="entry name" value="FERM_2"/>
</dbReference>
<evidence type="ECO:0000256" key="5">
    <source>
        <dbReference type="ARBA" id="ARBA00022490"/>
    </source>
</evidence>
<evidence type="ECO:0000256" key="9">
    <source>
        <dbReference type="ARBA" id="ARBA00022860"/>
    </source>
</evidence>
<dbReference type="GO" id="GO:0005634">
    <property type="term" value="C:nucleus"/>
    <property type="evidence" value="ECO:0007669"/>
    <property type="project" value="UniProtKB-SubCell"/>
</dbReference>
<dbReference type="EMBL" id="JASDAP010000025">
    <property type="protein sequence ID" value="KAK1880698.1"/>
    <property type="molecule type" value="Genomic_DNA"/>
</dbReference>
<dbReference type="SMART" id="SM00295">
    <property type="entry name" value="B41"/>
    <property type="match status" value="1"/>
</dbReference>
<dbReference type="PANTHER" id="PTHR23280">
    <property type="entry name" value="4.1 G PROTEIN"/>
    <property type="match status" value="1"/>
</dbReference>
<evidence type="ECO:0000256" key="10">
    <source>
        <dbReference type="ARBA" id="ARBA00023203"/>
    </source>
</evidence>
<evidence type="ECO:0000256" key="17">
    <source>
        <dbReference type="SAM" id="MobiDB-lite"/>
    </source>
</evidence>
<evidence type="ECO:0000256" key="14">
    <source>
        <dbReference type="ARBA" id="ARBA00023658"/>
    </source>
</evidence>
<feature type="region of interest" description="Disordered" evidence="17">
    <location>
        <begin position="1"/>
        <end position="101"/>
    </location>
</feature>
<evidence type="ECO:0000256" key="18">
    <source>
        <dbReference type="SAM" id="Phobius"/>
    </source>
</evidence>
<evidence type="ECO:0000256" key="15">
    <source>
        <dbReference type="ARBA" id="ARBA00030419"/>
    </source>
</evidence>
<proteinExistence type="predicted"/>
<keyword evidence="4" id="KW-0813">Transport</keyword>
<feature type="compositionally biased region" description="Basic and acidic residues" evidence="17">
    <location>
        <begin position="57"/>
        <end position="75"/>
    </location>
</feature>
<evidence type="ECO:0000259" key="19">
    <source>
        <dbReference type="PROSITE" id="PS50057"/>
    </source>
</evidence>
<dbReference type="FunFam" id="1.20.80.10:FF:000001">
    <property type="entry name" value="Erythrocyte membrane protein band 4.1"/>
    <property type="match status" value="1"/>
</dbReference>
<evidence type="ECO:0000256" key="4">
    <source>
        <dbReference type="ARBA" id="ARBA00022448"/>
    </source>
</evidence>
<dbReference type="SUPFAM" id="SSF47031">
    <property type="entry name" value="Second domain of FERM"/>
    <property type="match status" value="1"/>
</dbReference>
<evidence type="ECO:0000256" key="6">
    <source>
        <dbReference type="ARBA" id="ARBA00022553"/>
    </source>
</evidence>
<dbReference type="Gene3D" id="1.20.80.10">
    <property type="match status" value="1"/>
</dbReference>
<evidence type="ECO:0000313" key="21">
    <source>
        <dbReference type="Proteomes" id="UP001228049"/>
    </source>
</evidence>
<keyword evidence="6" id="KW-0597">Phosphoprotein</keyword>
<dbReference type="SUPFAM" id="SSF54236">
    <property type="entry name" value="Ubiquitin-like"/>
    <property type="match status" value="1"/>
</dbReference>
<keyword evidence="18" id="KW-1133">Transmembrane helix</keyword>
<keyword evidence="11" id="KW-0206">Cytoskeleton</keyword>
<dbReference type="SUPFAM" id="SSF50729">
    <property type="entry name" value="PH domain-like"/>
    <property type="match status" value="1"/>
</dbReference>
<dbReference type="Pfam" id="PF00373">
    <property type="entry name" value="FERM_M"/>
    <property type="match status" value="1"/>
</dbReference>
<dbReference type="PROSITE" id="PS00661">
    <property type="entry name" value="FERM_2"/>
    <property type="match status" value="1"/>
</dbReference>
<dbReference type="InterPro" id="IPR029071">
    <property type="entry name" value="Ubiquitin-like_domsf"/>
</dbReference>
<dbReference type="GO" id="GO:0005856">
    <property type="term" value="C:cytoskeleton"/>
    <property type="evidence" value="ECO:0007669"/>
    <property type="project" value="UniProtKB-SubCell"/>
</dbReference>
<dbReference type="AlphaFoldDB" id="A0AAD9ETD2"/>
<feature type="domain" description="FERM" evidence="19">
    <location>
        <begin position="127"/>
        <end position="408"/>
    </location>
</feature>
<keyword evidence="21" id="KW-1185">Reference proteome</keyword>
<dbReference type="CDD" id="cd13184">
    <property type="entry name" value="FERM_C_4_1_family"/>
    <property type="match status" value="1"/>
</dbReference>
<dbReference type="CDD" id="cd14473">
    <property type="entry name" value="FERM_B-lobe"/>
    <property type="match status" value="1"/>
</dbReference>
<evidence type="ECO:0000256" key="11">
    <source>
        <dbReference type="ARBA" id="ARBA00023212"/>
    </source>
</evidence>
<feature type="compositionally biased region" description="Polar residues" evidence="17">
    <location>
        <begin position="430"/>
        <end position="440"/>
    </location>
</feature>
<dbReference type="PRINTS" id="PR00935">
    <property type="entry name" value="BAND41"/>
</dbReference>
<protein>
    <recommendedName>
        <fullName evidence="14">Protein 4.1</fullName>
    </recommendedName>
    <alternativeName>
        <fullName evidence="15">Band 4.1</fullName>
    </alternativeName>
    <alternativeName>
        <fullName evidence="16">Erythrocyte membrane protein band 4.1</fullName>
    </alternativeName>
</protein>
<evidence type="ECO:0000256" key="1">
    <source>
        <dbReference type="ARBA" id="ARBA00004123"/>
    </source>
</evidence>
<feature type="compositionally biased region" description="Basic and acidic residues" evidence="17">
    <location>
        <begin position="562"/>
        <end position="581"/>
    </location>
</feature>
<comment type="caution">
    <text evidence="20">The sequence shown here is derived from an EMBL/GenBank/DDBJ whole genome shotgun (WGS) entry which is preliminary data.</text>
</comment>
<keyword evidence="10" id="KW-0009">Actin-binding</keyword>
<dbReference type="InterPro" id="IPR018980">
    <property type="entry name" value="FERM_PH-like_C"/>
</dbReference>
<dbReference type="Proteomes" id="UP001228049">
    <property type="component" value="Unassembled WGS sequence"/>
</dbReference>
<keyword evidence="7" id="KW-0132">Cell division</keyword>
<dbReference type="GO" id="GO:0031032">
    <property type="term" value="P:actomyosin structure organization"/>
    <property type="evidence" value="ECO:0007669"/>
    <property type="project" value="TreeGrafter"/>
</dbReference>
<feature type="compositionally biased region" description="Basic and acidic residues" evidence="17">
    <location>
        <begin position="1"/>
        <end position="17"/>
    </location>
</feature>
<dbReference type="InterPro" id="IPR007477">
    <property type="entry name" value="SAB_dom"/>
</dbReference>
<evidence type="ECO:0000313" key="20">
    <source>
        <dbReference type="EMBL" id="KAK1880698.1"/>
    </source>
</evidence>
<dbReference type="PIRSF" id="PIRSF002304">
    <property type="entry name" value="Membrane_skeletal_4_1"/>
    <property type="match status" value="1"/>
</dbReference>
<dbReference type="GO" id="GO:0005516">
    <property type="term" value="F:calmodulin binding"/>
    <property type="evidence" value="ECO:0007669"/>
    <property type="project" value="UniProtKB-KW"/>
</dbReference>
<keyword evidence="5" id="KW-0963">Cytoplasm</keyword>
<evidence type="ECO:0000256" key="8">
    <source>
        <dbReference type="ARBA" id="ARBA00022776"/>
    </source>
</evidence>
<accession>A0AAD9ETD2</accession>
<dbReference type="Pfam" id="PF04382">
    <property type="entry name" value="SAB"/>
    <property type="match status" value="1"/>
</dbReference>
<evidence type="ECO:0000256" key="2">
    <source>
        <dbReference type="ARBA" id="ARBA00004245"/>
    </source>
</evidence>
<dbReference type="Gene3D" id="2.30.29.30">
    <property type="entry name" value="Pleckstrin-homology domain (PH domain)/Phosphotyrosine-binding domain (PTB)"/>
    <property type="match status" value="1"/>
</dbReference>
<dbReference type="InterPro" id="IPR014352">
    <property type="entry name" value="FERM/acyl-CoA-bd_prot_sf"/>
</dbReference>
<name>A0AAD9ETD2_DISEL</name>
<dbReference type="FunFam" id="3.10.20.90:FF:000002">
    <property type="entry name" value="Erythrocyte protein band 4.1-like 3"/>
    <property type="match status" value="1"/>
</dbReference>
<reference evidence="20" key="1">
    <citation type="submission" date="2023-04" db="EMBL/GenBank/DDBJ databases">
        <title>Chromosome-level genome of Chaenocephalus aceratus.</title>
        <authorList>
            <person name="Park H."/>
        </authorList>
    </citation>
    <scope>NUCLEOTIDE SEQUENCE</scope>
    <source>
        <strain evidence="20">DE</strain>
        <tissue evidence="20">Muscle</tissue>
    </source>
</reference>
<dbReference type="Gene3D" id="3.10.20.90">
    <property type="entry name" value="Phosphatidylinositol 3-kinase Catalytic Subunit, Chain A, domain 1"/>
    <property type="match status" value="1"/>
</dbReference>
<dbReference type="FunFam" id="2.30.29.30:FF:000001">
    <property type="entry name" value="Erythrocyte membrane protein band 4.1"/>
    <property type="match status" value="1"/>
</dbReference>
<dbReference type="SMART" id="SM01195">
    <property type="entry name" value="FA"/>
    <property type="match status" value="1"/>
</dbReference>
<dbReference type="Pfam" id="PF08736">
    <property type="entry name" value="FA"/>
    <property type="match status" value="1"/>
</dbReference>
<feature type="compositionally biased region" description="Basic and acidic residues" evidence="17">
    <location>
        <begin position="83"/>
        <end position="95"/>
    </location>
</feature>
<evidence type="ECO:0000256" key="13">
    <source>
        <dbReference type="ARBA" id="ARBA00023306"/>
    </source>
</evidence>